<dbReference type="Pfam" id="PF07654">
    <property type="entry name" value="C1-set"/>
    <property type="match status" value="1"/>
</dbReference>
<dbReference type="InterPro" id="IPR003599">
    <property type="entry name" value="Ig_sub"/>
</dbReference>
<protein>
    <submittedName>
        <fullName evidence="4">Immunoglobulin lambda-1 light chain-like</fullName>
    </submittedName>
</protein>
<dbReference type="InterPro" id="IPR036179">
    <property type="entry name" value="Ig-like_dom_sf"/>
</dbReference>
<feature type="domain" description="Ig-like" evidence="3">
    <location>
        <begin position="21"/>
        <end position="116"/>
    </location>
</feature>
<dbReference type="PROSITE" id="PS00290">
    <property type="entry name" value="IG_MHC"/>
    <property type="match status" value="1"/>
</dbReference>
<keyword evidence="1" id="KW-0393">Immunoglobulin domain</keyword>
<evidence type="ECO:0000259" key="3">
    <source>
        <dbReference type="PROSITE" id="PS50835"/>
    </source>
</evidence>
<dbReference type="PROSITE" id="PS50835">
    <property type="entry name" value="IG_LIKE"/>
    <property type="match status" value="2"/>
</dbReference>
<dbReference type="InterPro" id="IPR050380">
    <property type="entry name" value="Immune_Resp_Modulators"/>
</dbReference>
<dbReference type="SMART" id="SM00409">
    <property type="entry name" value="IG"/>
    <property type="match status" value="1"/>
</dbReference>
<dbReference type="Gene3D" id="2.60.40.10">
    <property type="entry name" value="Immunoglobulins"/>
    <property type="match status" value="2"/>
</dbReference>
<dbReference type="GeneTree" id="ENSGT00950000184155"/>
<evidence type="ECO:0000256" key="1">
    <source>
        <dbReference type="ARBA" id="ARBA00023319"/>
    </source>
</evidence>
<dbReference type="InterPro" id="IPR007110">
    <property type="entry name" value="Ig-like_dom"/>
</dbReference>
<reference evidence="4" key="2">
    <citation type="submission" date="2025-08" db="UniProtKB">
        <authorList>
            <consortium name="Ensembl"/>
        </authorList>
    </citation>
    <scope>IDENTIFICATION</scope>
</reference>
<feature type="domain" description="Ig-like" evidence="3">
    <location>
        <begin position="143"/>
        <end position="241"/>
    </location>
</feature>
<dbReference type="InterPro" id="IPR013783">
    <property type="entry name" value="Ig-like_fold"/>
</dbReference>
<dbReference type="Pfam" id="PF07686">
    <property type="entry name" value="V-set"/>
    <property type="match status" value="1"/>
</dbReference>
<accession>A0A8C4RH10</accession>
<dbReference type="InterPro" id="IPR003597">
    <property type="entry name" value="Ig_C1-set"/>
</dbReference>
<gene>
    <name evidence="4" type="primary">LOC114642272</name>
</gene>
<feature type="chain" id="PRO_5034305286" evidence="2">
    <location>
        <begin position="20"/>
        <end position="248"/>
    </location>
</feature>
<sequence>MNLVQILCTILLLGVYVNAGPAIFSQSSSVIPVTPGQTVTLECAVKNENVSRINMLWIRQSPGKAPEGVLTYRADNKIYRAPAISDRFIPSRDIVRSYHLLTINNVQENDDSKYYCFIYYGDGTQAWGEGTRIQVLKSDLSPPSVQVFRTPEEQLSGSGYVTLSCLVSGFFPGYIDIQWTMDGQQVTDNVQSSPVSLDSSGNSFLAVSYLKLPIAKWKTDVRYFCIVTHESSKMPVIGSVALQDCNSF</sequence>
<dbReference type="AlphaFoldDB" id="A0A8C4RH10"/>
<dbReference type="SMART" id="SM00406">
    <property type="entry name" value="IGv"/>
    <property type="match status" value="1"/>
</dbReference>
<dbReference type="InterPro" id="IPR003006">
    <property type="entry name" value="Ig/MHC_CS"/>
</dbReference>
<evidence type="ECO:0000313" key="5">
    <source>
        <dbReference type="Proteomes" id="UP000694620"/>
    </source>
</evidence>
<reference evidence="4" key="3">
    <citation type="submission" date="2025-09" db="UniProtKB">
        <authorList>
            <consortium name="Ensembl"/>
        </authorList>
    </citation>
    <scope>IDENTIFICATION</scope>
</reference>
<dbReference type="Ensembl" id="ENSECRT00000002533.1">
    <property type="protein sequence ID" value="ENSECRP00000002499.1"/>
    <property type="gene ID" value="ENSECRG00000001697.1"/>
</dbReference>
<proteinExistence type="predicted"/>
<dbReference type="Proteomes" id="UP000694620">
    <property type="component" value="Chromosome 2"/>
</dbReference>
<reference evidence="4" key="1">
    <citation type="submission" date="2021-06" db="EMBL/GenBank/DDBJ databases">
        <authorList>
            <consortium name="Wellcome Sanger Institute Data Sharing"/>
        </authorList>
    </citation>
    <scope>NUCLEOTIDE SEQUENCE [LARGE SCALE GENOMIC DNA]</scope>
</reference>
<dbReference type="SUPFAM" id="SSF48726">
    <property type="entry name" value="Immunoglobulin"/>
    <property type="match status" value="2"/>
</dbReference>
<dbReference type="SMART" id="SM00407">
    <property type="entry name" value="IGc1"/>
    <property type="match status" value="1"/>
</dbReference>
<evidence type="ECO:0000313" key="4">
    <source>
        <dbReference type="Ensembl" id="ENSECRP00000002499.1"/>
    </source>
</evidence>
<name>A0A8C4RH10_ERPCA</name>
<dbReference type="InterPro" id="IPR013106">
    <property type="entry name" value="Ig_V-set"/>
</dbReference>
<keyword evidence="2" id="KW-0732">Signal</keyword>
<dbReference type="CDD" id="cd00099">
    <property type="entry name" value="IgV"/>
    <property type="match status" value="1"/>
</dbReference>
<keyword evidence="5" id="KW-1185">Reference proteome</keyword>
<evidence type="ECO:0000256" key="2">
    <source>
        <dbReference type="SAM" id="SignalP"/>
    </source>
</evidence>
<feature type="signal peptide" evidence="2">
    <location>
        <begin position="1"/>
        <end position="19"/>
    </location>
</feature>
<organism evidence="4 5">
    <name type="scientific">Erpetoichthys calabaricus</name>
    <name type="common">Rope fish</name>
    <name type="synonym">Calamoichthys calabaricus</name>
    <dbReference type="NCBI Taxonomy" id="27687"/>
    <lineage>
        <taxon>Eukaryota</taxon>
        <taxon>Metazoa</taxon>
        <taxon>Chordata</taxon>
        <taxon>Craniata</taxon>
        <taxon>Vertebrata</taxon>
        <taxon>Euteleostomi</taxon>
        <taxon>Actinopterygii</taxon>
        <taxon>Polypteriformes</taxon>
        <taxon>Polypteridae</taxon>
        <taxon>Erpetoichthys</taxon>
    </lineage>
</organism>
<dbReference type="FunFam" id="2.60.40.10:FF:000463">
    <property type="entry name" value="Immunoglobulin heavy constant gamma 1"/>
    <property type="match status" value="1"/>
</dbReference>
<dbReference type="PANTHER" id="PTHR23411">
    <property type="entry name" value="TAPASIN"/>
    <property type="match status" value="1"/>
</dbReference>